<dbReference type="AlphaFoldDB" id="A0A0F9T451"/>
<proteinExistence type="predicted"/>
<feature type="transmembrane region" description="Helical" evidence="1">
    <location>
        <begin position="42"/>
        <end position="59"/>
    </location>
</feature>
<sequence>MTHTNFFAYGFGILLSILGIIALIGGISLLFSDDEPTLRKDAPKCILSTIIIMVLGGFFSDFIVYRFIILNPFPYIHCFLIIIFSLEIEL</sequence>
<evidence type="ECO:0000313" key="2">
    <source>
        <dbReference type="EMBL" id="KKN36303.1"/>
    </source>
</evidence>
<protein>
    <submittedName>
        <fullName evidence="2">Uncharacterized protein</fullName>
    </submittedName>
</protein>
<evidence type="ECO:0000256" key="1">
    <source>
        <dbReference type="SAM" id="Phobius"/>
    </source>
</evidence>
<comment type="caution">
    <text evidence="2">The sequence shown here is derived from an EMBL/GenBank/DDBJ whole genome shotgun (WGS) entry which is preliminary data.</text>
</comment>
<reference evidence="2" key="1">
    <citation type="journal article" date="2015" name="Nature">
        <title>Complex archaea that bridge the gap between prokaryotes and eukaryotes.</title>
        <authorList>
            <person name="Spang A."/>
            <person name="Saw J.H."/>
            <person name="Jorgensen S.L."/>
            <person name="Zaremba-Niedzwiedzka K."/>
            <person name="Martijn J."/>
            <person name="Lind A.E."/>
            <person name="van Eijk R."/>
            <person name="Schleper C."/>
            <person name="Guy L."/>
            <person name="Ettema T.J."/>
        </authorList>
    </citation>
    <scope>NUCLEOTIDE SEQUENCE</scope>
</reference>
<gene>
    <name evidence="2" type="ORF">LCGC14_0775060</name>
</gene>
<name>A0A0F9T451_9ZZZZ</name>
<keyword evidence="1" id="KW-1133">Transmembrane helix</keyword>
<dbReference type="EMBL" id="LAZR01001975">
    <property type="protein sequence ID" value="KKN36303.1"/>
    <property type="molecule type" value="Genomic_DNA"/>
</dbReference>
<keyword evidence="1" id="KW-0472">Membrane</keyword>
<accession>A0A0F9T451</accession>
<organism evidence="2">
    <name type="scientific">marine sediment metagenome</name>
    <dbReference type="NCBI Taxonomy" id="412755"/>
    <lineage>
        <taxon>unclassified sequences</taxon>
        <taxon>metagenomes</taxon>
        <taxon>ecological metagenomes</taxon>
    </lineage>
</organism>
<feature type="transmembrane region" description="Helical" evidence="1">
    <location>
        <begin position="6"/>
        <end position="30"/>
    </location>
</feature>
<keyword evidence="1" id="KW-0812">Transmembrane</keyword>